<dbReference type="EMBL" id="MAEM01000160">
    <property type="protein sequence ID" value="OBS02606.1"/>
    <property type="molecule type" value="Genomic_DNA"/>
</dbReference>
<accession>A0A1A6BJY0</accession>
<evidence type="ECO:0000313" key="2">
    <source>
        <dbReference type="Proteomes" id="UP000093757"/>
    </source>
</evidence>
<evidence type="ECO:0000313" key="1">
    <source>
        <dbReference type="EMBL" id="OBS02606.1"/>
    </source>
</evidence>
<dbReference type="Proteomes" id="UP000093757">
    <property type="component" value="Unassembled WGS sequence"/>
</dbReference>
<gene>
    <name evidence="1" type="ORF">A9W98_13960</name>
</gene>
<comment type="caution">
    <text evidence="1">The sequence shown here is derived from an EMBL/GenBank/DDBJ whole genome shotgun (WGS) entry which is preliminary data.</text>
</comment>
<sequence>MRALTGPPECEIGFHRDFAGGVHVEYATSTFWFAQHELGLADSSWDFDGEHVSINAVNGKWVWKLTGKKYVYDYGPDVEPVVMLEGIRID</sequence>
<protein>
    <submittedName>
        <fullName evidence="1">Uncharacterized protein</fullName>
    </submittedName>
</protein>
<name>A0A1A6BJY0_MYCGO</name>
<organism evidence="1 2">
    <name type="scientific">Mycobacterium gordonae</name>
    <dbReference type="NCBI Taxonomy" id="1778"/>
    <lineage>
        <taxon>Bacteria</taxon>
        <taxon>Bacillati</taxon>
        <taxon>Actinomycetota</taxon>
        <taxon>Actinomycetes</taxon>
        <taxon>Mycobacteriales</taxon>
        <taxon>Mycobacteriaceae</taxon>
        <taxon>Mycobacterium</taxon>
    </lineage>
</organism>
<proteinExistence type="predicted"/>
<reference evidence="1 2" key="1">
    <citation type="submission" date="2016-06" db="EMBL/GenBank/DDBJ databases">
        <authorList>
            <person name="Kjaerup R.B."/>
            <person name="Dalgaard T.S."/>
            <person name="Juul-Madsen H.R."/>
        </authorList>
    </citation>
    <scope>NUCLEOTIDE SEQUENCE [LARGE SCALE GENOMIC DNA]</scope>
    <source>
        <strain evidence="1 2">1245752.6</strain>
    </source>
</reference>
<dbReference type="AlphaFoldDB" id="A0A1A6BJY0"/>